<proteinExistence type="predicted"/>
<gene>
    <name evidence="2" type="ORF">ETAA1_17730</name>
</gene>
<evidence type="ECO:0000313" key="2">
    <source>
        <dbReference type="EMBL" id="QDU19835.1"/>
    </source>
</evidence>
<dbReference type="Proteomes" id="UP000319576">
    <property type="component" value="Chromosome"/>
</dbReference>
<accession>A0A517XQQ2</accession>
<reference evidence="2 3" key="1">
    <citation type="submission" date="2019-02" db="EMBL/GenBank/DDBJ databases">
        <title>Deep-cultivation of Planctomycetes and their phenomic and genomic characterization uncovers novel biology.</title>
        <authorList>
            <person name="Wiegand S."/>
            <person name="Jogler M."/>
            <person name="Boedeker C."/>
            <person name="Pinto D."/>
            <person name="Vollmers J."/>
            <person name="Rivas-Marin E."/>
            <person name="Kohn T."/>
            <person name="Peeters S.H."/>
            <person name="Heuer A."/>
            <person name="Rast P."/>
            <person name="Oberbeckmann S."/>
            <person name="Bunk B."/>
            <person name="Jeske O."/>
            <person name="Meyerdierks A."/>
            <person name="Storesund J.E."/>
            <person name="Kallscheuer N."/>
            <person name="Luecker S."/>
            <person name="Lage O.M."/>
            <person name="Pohl T."/>
            <person name="Merkel B.J."/>
            <person name="Hornburger P."/>
            <person name="Mueller R.-W."/>
            <person name="Bruemmer F."/>
            <person name="Labrenz M."/>
            <person name="Spormann A.M."/>
            <person name="Op den Camp H."/>
            <person name="Overmann J."/>
            <person name="Amann R."/>
            <person name="Jetten M.S.M."/>
            <person name="Mascher T."/>
            <person name="Medema M.H."/>
            <person name="Devos D.P."/>
            <person name="Kaster A.-K."/>
            <person name="Ovreas L."/>
            <person name="Rohde M."/>
            <person name="Galperin M.Y."/>
            <person name="Jogler C."/>
        </authorList>
    </citation>
    <scope>NUCLEOTIDE SEQUENCE [LARGE SCALE GENOMIC DNA]</scope>
    <source>
        <strain evidence="2 3">ETA_A1</strain>
    </source>
</reference>
<keyword evidence="3" id="KW-1185">Reference proteome</keyword>
<protein>
    <recommendedName>
        <fullName evidence="4">DUF5666 domain-containing protein</fullName>
    </recommendedName>
</protein>
<sequence length="112" mass="11915" precursor="true">MRKWLGPMGVMFLTAGLVVAAEGTISKVDLDKKTVTIKEGDKDNEYKFTDMVKVTVAGGKAKGGKGQAKEGIYADFEKALKVGEKLTFEAKDGVLTEVKITGMGKGKGKAND</sequence>
<evidence type="ECO:0000256" key="1">
    <source>
        <dbReference type="SAM" id="SignalP"/>
    </source>
</evidence>
<evidence type="ECO:0000313" key="3">
    <source>
        <dbReference type="Proteomes" id="UP000319576"/>
    </source>
</evidence>
<evidence type="ECO:0008006" key="4">
    <source>
        <dbReference type="Google" id="ProtNLM"/>
    </source>
</evidence>
<organism evidence="2 3">
    <name type="scientific">Urbifossiella limnaea</name>
    <dbReference type="NCBI Taxonomy" id="2528023"/>
    <lineage>
        <taxon>Bacteria</taxon>
        <taxon>Pseudomonadati</taxon>
        <taxon>Planctomycetota</taxon>
        <taxon>Planctomycetia</taxon>
        <taxon>Gemmatales</taxon>
        <taxon>Gemmataceae</taxon>
        <taxon>Urbifossiella</taxon>
    </lineage>
</organism>
<dbReference type="RefSeq" id="WP_145236409.1">
    <property type="nucleotide sequence ID" value="NZ_CP036273.1"/>
</dbReference>
<name>A0A517XQQ2_9BACT</name>
<dbReference type="EMBL" id="CP036273">
    <property type="protein sequence ID" value="QDU19835.1"/>
    <property type="molecule type" value="Genomic_DNA"/>
</dbReference>
<feature type="chain" id="PRO_5022135958" description="DUF5666 domain-containing protein" evidence="1">
    <location>
        <begin position="21"/>
        <end position="112"/>
    </location>
</feature>
<feature type="signal peptide" evidence="1">
    <location>
        <begin position="1"/>
        <end position="20"/>
    </location>
</feature>
<keyword evidence="1" id="KW-0732">Signal</keyword>
<dbReference type="AlphaFoldDB" id="A0A517XQQ2"/>
<dbReference type="KEGG" id="uli:ETAA1_17730"/>